<evidence type="ECO:0000256" key="2">
    <source>
        <dbReference type="ARBA" id="ARBA00005695"/>
    </source>
</evidence>
<dbReference type="PIRSF" id="PIRSF002741">
    <property type="entry name" value="MppA"/>
    <property type="match status" value="1"/>
</dbReference>
<keyword evidence="4" id="KW-0732">Signal</keyword>
<dbReference type="RefSeq" id="WP_317548214.1">
    <property type="nucleotide sequence ID" value="NZ_JAWLKE010000003.1"/>
</dbReference>
<evidence type="ECO:0000313" key="8">
    <source>
        <dbReference type="Proteomes" id="UP001185899"/>
    </source>
</evidence>
<comment type="caution">
    <text evidence="7">The sequence shown here is derived from an EMBL/GenBank/DDBJ whole genome shotgun (WGS) entry which is preliminary data.</text>
</comment>
<evidence type="ECO:0000256" key="4">
    <source>
        <dbReference type="ARBA" id="ARBA00022729"/>
    </source>
</evidence>
<proteinExistence type="inferred from homology"/>
<evidence type="ECO:0000256" key="1">
    <source>
        <dbReference type="ARBA" id="ARBA00004196"/>
    </source>
</evidence>
<keyword evidence="8" id="KW-1185">Reference proteome</keyword>
<dbReference type="InterPro" id="IPR000914">
    <property type="entry name" value="SBP_5_dom"/>
</dbReference>
<dbReference type="Proteomes" id="UP001185899">
    <property type="component" value="Unassembled WGS sequence"/>
</dbReference>
<evidence type="ECO:0000256" key="5">
    <source>
        <dbReference type="SAM" id="MobiDB-lite"/>
    </source>
</evidence>
<dbReference type="PANTHER" id="PTHR30290:SF10">
    <property type="entry name" value="PERIPLASMIC OLIGOPEPTIDE-BINDING PROTEIN-RELATED"/>
    <property type="match status" value="1"/>
</dbReference>
<feature type="compositionally biased region" description="Low complexity" evidence="5">
    <location>
        <begin position="14"/>
        <end position="25"/>
    </location>
</feature>
<dbReference type="Gene3D" id="3.10.105.10">
    <property type="entry name" value="Dipeptide-binding Protein, Domain 3"/>
    <property type="match status" value="1"/>
</dbReference>
<dbReference type="Pfam" id="PF00496">
    <property type="entry name" value="SBP_bac_5"/>
    <property type="match status" value="1"/>
</dbReference>
<dbReference type="InterPro" id="IPR030678">
    <property type="entry name" value="Peptide/Ni-bd"/>
</dbReference>
<sequence>MTLSPDDGRMQRYSAASKTAAPSTAGRKHGKKVAAVAALSVLALTAAACGSGRTDDAGGSGEGGGDTITVGTTDQVTSLDPAGSYDNGSFMVMNQTYPFLMNFAPGSSELEPDVAESCDFTEPTVYTCTLKDDLTFANGNPLTSESVKFSFDRIVAINDPNGPASLLTNLDSIATPDEKTVEFTLKAANDQTFPQILATPAGPIVDQTVFPADSILDDDAIVAGTPFAGPYSISSYAKNSLVSFTANGDYKGILGTPKTSSINAKYYTSSDNLKLDVQNKAIDVAWRSLTPTDVESLGSVDGLTVHEGPGGESRYMVFNMNTMPGDTPDQKLAVRKAIAASVDRQALSDGVYKGTYTPLYSVVPTGLAGANTAYGDVYGTTPNRDEAAGFLSAAGVATPVQLNLQYNPDHYGSSSSEEYAAIKSQLDATGLFNVNLQSTEWSTYTKERVADAYPVYQLGWFPDYPDADNYLTPFFGPDNFLQSHFESPAITSLLDLERTTADENARMQIIGQIQTELATNYLPTLPLLEGKQIAVATDEISGVDETLDASFKFRFVTLARG</sequence>
<evidence type="ECO:0000259" key="6">
    <source>
        <dbReference type="Pfam" id="PF00496"/>
    </source>
</evidence>
<evidence type="ECO:0000256" key="3">
    <source>
        <dbReference type="ARBA" id="ARBA00022448"/>
    </source>
</evidence>
<name>A0ABU4AX76_9NOCA</name>
<dbReference type="EMBL" id="JAWLKE010000003">
    <property type="protein sequence ID" value="MDV6230830.1"/>
    <property type="molecule type" value="Genomic_DNA"/>
</dbReference>
<dbReference type="SUPFAM" id="SSF53850">
    <property type="entry name" value="Periplasmic binding protein-like II"/>
    <property type="match status" value="1"/>
</dbReference>
<comment type="similarity">
    <text evidence="2">Belongs to the bacterial solute-binding protein 5 family.</text>
</comment>
<dbReference type="PANTHER" id="PTHR30290">
    <property type="entry name" value="PERIPLASMIC BINDING COMPONENT OF ABC TRANSPORTER"/>
    <property type="match status" value="1"/>
</dbReference>
<accession>A0ABU4AX76</accession>
<feature type="compositionally biased region" description="Basic and acidic residues" evidence="5">
    <location>
        <begin position="1"/>
        <end position="10"/>
    </location>
</feature>
<protein>
    <submittedName>
        <fullName evidence="7">ABC transporter substrate-binding protein</fullName>
    </submittedName>
</protein>
<feature type="domain" description="Solute-binding protein family 5" evidence="6">
    <location>
        <begin position="109"/>
        <end position="479"/>
    </location>
</feature>
<feature type="region of interest" description="Disordered" evidence="5">
    <location>
        <begin position="53"/>
        <end position="79"/>
    </location>
</feature>
<comment type="subcellular location">
    <subcellularLocation>
        <location evidence="1">Cell envelope</location>
    </subcellularLocation>
</comment>
<feature type="region of interest" description="Disordered" evidence="5">
    <location>
        <begin position="1"/>
        <end position="27"/>
    </location>
</feature>
<keyword evidence="3" id="KW-0813">Transport</keyword>
<gene>
    <name evidence="7" type="ORF">R3P95_09740</name>
</gene>
<dbReference type="Gene3D" id="3.40.190.10">
    <property type="entry name" value="Periplasmic binding protein-like II"/>
    <property type="match status" value="1"/>
</dbReference>
<evidence type="ECO:0000313" key="7">
    <source>
        <dbReference type="EMBL" id="MDV6230830.1"/>
    </source>
</evidence>
<reference evidence="7 8" key="1">
    <citation type="submission" date="2023-10" db="EMBL/GenBank/DDBJ databases">
        <title>Development of a sustainable strategy for remediation of hydrocarbon-contaminated territories based on the waste exchange concept.</title>
        <authorList>
            <person name="Krivoruchko A."/>
        </authorList>
    </citation>
    <scope>NUCLEOTIDE SEQUENCE [LARGE SCALE GENOMIC DNA]</scope>
    <source>
        <strain evidence="7 8">IEGM 1322</strain>
    </source>
</reference>
<dbReference type="InterPro" id="IPR039424">
    <property type="entry name" value="SBP_5"/>
</dbReference>
<organism evidence="7 8">
    <name type="scientific">Rhodococcus cercidiphylli</name>
    <dbReference type="NCBI Taxonomy" id="489916"/>
    <lineage>
        <taxon>Bacteria</taxon>
        <taxon>Bacillati</taxon>
        <taxon>Actinomycetota</taxon>
        <taxon>Actinomycetes</taxon>
        <taxon>Mycobacteriales</taxon>
        <taxon>Nocardiaceae</taxon>
        <taxon>Rhodococcus</taxon>
    </lineage>
</organism>